<sequence length="146" mass="16044">MAFAAVGIAFGTWLAGIVSKKMRRSKLIVLGLSGMILSLLPVIFLKIDLYTFALLIFLTAVSGGLFQVPNLTIIQQAQAGRRLGQLLAYMNLMVFIFVLIASVVFSGITYFFDENSLAVFFVIVLICTCTLISSLIIPQNHNKHEV</sequence>
<proteinExistence type="predicted"/>
<gene>
    <name evidence="3" type="ORF">SDC9_103756</name>
</gene>
<dbReference type="InterPro" id="IPR011701">
    <property type="entry name" value="MFS"/>
</dbReference>
<keyword evidence="1" id="KW-0472">Membrane</keyword>
<feature type="transmembrane region" description="Helical" evidence="1">
    <location>
        <begin position="118"/>
        <end position="137"/>
    </location>
</feature>
<dbReference type="AlphaFoldDB" id="A0A645AV22"/>
<dbReference type="PROSITE" id="PS50850">
    <property type="entry name" value="MFS"/>
    <property type="match status" value="1"/>
</dbReference>
<keyword evidence="1" id="KW-0812">Transmembrane</keyword>
<dbReference type="EMBL" id="VSSQ01016009">
    <property type="protein sequence ID" value="MPM56939.1"/>
    <property type="molecule type" value="Genomic_DNA"/>
</dbReference>
<dbReference type="GO" id="GO:0022857">
    <property type="term" value="F:transmembrane transporter activity"/>
    <property type="evidence" value="ECO:0007669"/>
    <property type="project" value="InterPro"/>
</dbReference>
<feature type="transmembrane region" description="Helical" evidence="1">
    <location>
        <begin position="50"/>
        <end position="74"/>
    </location>
</feature>
<dbReference type="InterPro" id="IPR036259">
    <property type="entry name" value="MFS_trans_sf"/>
</dbReference>
<dbReference type="Pfam" id="PF07690">
    <property type="entry name" value="MFS_1"/>
    <property type="match status" value="1"/>
</dbReference>
<evidence type="ECO:0000256" key="1">
    <source>
        <dbReference type="SAM" id="Phobius"/>
    </source>
</evidence>
<feature type="transmembrane region" description="Helical" evidence="1">
    <location>
        <begin position="86"/>
        <end position="112"/>
    </location>
</feature>
<protein>
    <recommendedName>
        <fullName evidence="2">Major facilitator superfamily (MFS) profile domain-containing protein</fullName>
    </recommendedName>
</protein>
<feature type="transmembrane region" description="Helical" evidence="1">
    <location>
        <begin position="27"/>
        <end position="44"/>
    </location>
</feature>
<reference evidence="3" key="1">
    <citation type="submission" date="2019-08" db="EMBL/GenBank/DDBJ databases">
        <authorList>
            <person name="Kucharzyk K."/>
            <person name="Murdoch R.W."/>
            <person name="Higgins S."/>
            <person name="Loffler F."/>
        </authorList>
    </citation>
    <scope>NUCLEOTIDE SEQUENCE</scope>
</reference>
<evidence type="ECO:0000313" key="3">
    <source>
        <dbReference type="EMBL" id="MPM56939.1"/>
    </source>
</evidence>
<dbReference type="SUPFAM" id="SSF103473">
    <property type="entry name" value="MFS general substrate transporter"/>
    <property type="match status" value="1"/>
</dbReference>
<keyword evidence="1" id="KW-1133">Transmembrane helix</keyword>
<organism evidence="3">
    <name type="scientific">bioreactor metagenome</name>
    <dbReference type="NCBI Taxonomy" id="1076179"/>
    <lineage>
        <taxon>unclassified sequences</taxon>
        <taxon>metagenomes</taxon>
        <taxon>ecological metagenomes</taxon>
    </lineage>
</organism>
<name>A0A645AV22_9ZZZZ</name>
<dbReference type="Gene3D" id="1.20.1250.20">
    <property type="entry name" value="MFS general substrate transporter like domains"/>
    <property type="match status" value="1"/>
</dbReference>
<comment type="caution">
    <text evidence="3">The sequence shown here is derived from an EMBL/GenBank/DDBJ whole genome shotgun (WGS) entry which is preliminary data.</text>
</comment>
<evidence type="ECO:0000259" key="2">
    <source>
        <dbReference type="PROSITE" id="PS50850"/>
    </source>
</evidence>
<dbReference type="InterPro" id="IPR020846">
    <property type="entry name" value="MFS_dom"/>
</dbReference>
<feature type="domain" description="Major facilitator superfamily (MFS) profile" evidence="2">
    <location>
        <begin position="1"/>
        <end position="142"/>
    </location>
</feature>
<accession>A0A645AV22</accession>